<proteinExistence type="predicted"/>
<reference evidence="1 2" key="1">
    <citation type="submission" date="2020-04" db="EMBL/GenBank/DDBJ databases">
        <title>Flammeovirga sp. SR4, a novel species isolated from seawater.</title>
        <authorList>
            <person name="Wang X."/>
        </authorList>
    </citation>
    <scope>NUCLEOTIDE SEQUENCE [LARGE SCALE GENOMIC DNA]</scope>
    <source>
        <strain evidence="1 2">ATCC 23126</strain>
    </source>
</reference>
<evidence type="ECO:0000313" key="2">
    <source>
        <dbReference type="Proteomes" id="UP000576082"/>
    </source>
</evidence>
<name>A0A7X9RV79_9BACT</name>
<dbReference type="PROSITE" id="PS51257">
    <property type="entry name" value="PROKAR_LIPOPROTEIN"/>
    <property type="match status" value="1"/>
</dbReference>
<organism evidence="1 2">
    <name type="scientific">Flammeovirga aprica JL-4</name>
    <dbReference type="NCBI Taxonomy" id="694437"/>
    <lineage>
        <taxon>Bacteria</taxon>
        <taxon>Pseudomonadati</taxon>
        <taxon>Bacteroidota</taxon>
        <taxon>Cytophagia</taxon>
        <taxon>Cytophagales</taxon>
        <taxon>Flammeovirgaceae</taxon>
        <taxon>Flammeovirga</taxon>
    </lineage>
</organism>
<comment type="caution">
    <text evidence="1">The sequence shown here is derived from an EMBL/GenBank/DDBJ whole genome shotgun (WGS) entry which is preliminary data.</text>
</comment>
<dbReference type="AlphaFoldDB" id="A0A7X9RV79"/>
<accession>A0A7X9RV79</accession>
<keyword evidence="2" id="KW-1185">Reference proteome</keyword>
<dbReference type="EMBL" id="JABANE010000039">
    <property type="protein sequence ID" value="NME69321.1"/>
    <property type="molecule type" value="Genomic_DNA"/>
</dbReference>
<evidence type="ECO:0000313" key="1">
    <source>
        <dbReference type="EMBL" id="NME69321.1"/>
    </source>
</evidence>
<dbReference type="Proteomes" id="UP000576082">
    <property type="component" value="Unassembled WGS sequence"/>
</dbReference>
<dbReference type="RefSeq" id="WP_169657599.1">
    <property type="nucleotide sequence ID" value="NZ_JABANE010000039.1"/>
</dbReference>
<gene>
    <name evidence="1" type="ORF">HHU12_15200</name>
</gene>
<protein>
    <submittedName>
        <fullName evidence="1">DUF4382 domain-containing protein</fullName>
    </submittedName>
</protein>
<sequence>MKKFYALLVVFILLAYACKIYEEEHFILPASGVVIDIQSTGLESKDIRGNTRQAFLDFDSVLINIISFQLSVSGDTLYYPLENKKIDLLSFVSKDTVLWNEVPVKSGKLDRKGILEVELGNNYLVDVNGVKYPLRLEKSGLDFLLFSKTQIEPSSKYGIKLDFMHSLQVTENKDGTYSLSQKKKQYQNGMMFLYPLSTRTEEKGRF</sequence>